<dbReference type="CDD" id="cd07295">
    <property type="entry name" value="PX_Grd19"/>
    <property type="match status" value="1"/>
</dbReference>
<dbReference type="Pfam" id="PF00787">
    <property type="entry name" value="PX"/>
    <property type="match status" value="1"/>
</dbReference>
<keyword evidence="11" id="KW-0472">Membrane</keyword>
<dbReference type="OrthoDB" id="5227681at2759"/>
<evidence type="ECO:0000256" key="5">
    <source>
        <dbReference type="ARBA" id="ARBA00020436"/>
    </source>
</evidence>
<keyword evidence="8" id="KW-0653">Protein transport</keyword>
<dbReference type="GO" id="GO:0030904">
    <property type="term" value="C:retromer complex"/>
    <property type="evidence" value="ECO:0007669"/>
    <property type="project" value="TreeGrafter"/>
</dbReference>
<evidence type="ECO:0000259" key="14">
    <source>
        <dbReference type="PROSITE" id="PS50195"/>
    </source>
</evidence>
<gene>
    <name evidence="15" type="primary">SNX3</name>
    <name evidence="15" type="ORF">DNF11_1244</name>
</gene>
<dbReference type="PANTHER" id="PTHR45963">
    <property type="entry name" value="RE52028P"/>
    <property type="match status" value="1"/>
</dbReference>
<reference evidence="15 16" key="1">
    <citation type="submission" date="2018-10" db="EMBL/GenBank/DDBJ databases">
        <title>Complete genome sequence of Malassezia restricta CBS 7877.</title>
        <authorList>
            <person name="Morand S.C."/>
            <person name="Bertignac M."/>
            <person name="Iltis A."/>
            <person name="Kolder I."/>
            <person name="Pirovano W."/>
            <person name="Jourdain R."/>
            <person name="Clavaud C."/>
        </authorList>
    </citation>
    <scope>NUCLEOTIDE SEQUENCE [LARGE SCALE GENOMIC DNA]</scope>
    <source>
        <strain evidence="15 16">CBS 7877</strain>
    </source>
</reference>
<dbReference type="SMART" id="SM00312">
    <property type="entry name" value="PX"/>
    <property type="match status" value="1"/>
</dbReference>
<sequence>MSMLFASDDNGLGENPLTTSNAEVWGGSAPSDNVLTSASTSLTQKPSILEEDIDEEHPWGPPPELPSAKQQDPMENVWTSEPSIAQDQTDFQDMSAYDTDAHAPTSNAVRRDFVETSDTTFESSTFKRTPKGHSVPNAASELSSKTSVYPTSYSPFARVESLAPRPTMTEDIYSVPENFLEVEVLNPRTQGHGRKMYTDYQVITRTNIPAFKLQSSSVWRRYSDFDYFRELLERETTRINIPPLPGKVFTNRFSDEVIEHRREGLERFLQIVAGHPLLQTGSKHLAAFLQDSHWKRP</sequence>
<dbReference type="InterPro" id="IPR001683">
    <property type="entry name" value="PX_dom"/>
</dbReference>
<keyword evidence="16" id="KW-1185">Reference proteome</keyword>
<evidence type="ECO:0000256" key="6">
    <source>
        <dbReference type="ARBA" id="ARBA00022448"/>
    </source>
</evidence>
<feature type="region of interest" description="Disordered" evidence="13">
    <location>
        <begin position="1"/>
        <end position="76"/>
    </location>
</feature>
<evidence type="ECO:0000256" key="13">
    <source>
        <dbReference type="SAM" id="MobiDB-lite"/>
    </source>
</evidence>
<dbReference type="PROSITE" id="PS50195">
    <property type="entry name" value="PX"/>
    <property type="match status" value="1"/>
</dbReference>
<keyword evidence="9" id="KW-0333">Golgi apparatus</keyword>
<dbReference type="GO" id="GO:0000139">
    <property type="term" value="C:Golgi membrane"/>
    <property type="evidence" value="ECO:0007669"/>
    <property type="project" value="UniProtKB-SubCell"/>
</dbReference>
<dbReference type="SUPFAM" id="SSF64268">
    <property type="entry name" value="PX domain"/>
    <property type="match status" value="1"/>
</dbReference>
<feature type="domain" description="PX" evidence="14">
    <location>
        <begin position="178"/>
        <end position="296"/>
    </location>
</feature>
<dbReference type="EMBL" id="CP033149">
    <property type="protein sequence ID" value="AYO42194.1"/>
    <property type="molecule type" value="Genomic_DNA"/>
</dbReference>
<evidence type="ECO:0000256" key="8">
    <source>
        <dbReference type="ARBA" id="ARBA00022927"/>
    </source>
</evidence>
<comment type="function">
    <text evidence="12">Required for retention of late Golgi membrane proteins. Component of the retrieval machinery that functions by direct interaction with the cytosolic tails of certain TGN membrane proteins during the sorting/budding process at the prevacuolar compartment. Binds phosphatidylinositol 3-phosphate (PtdIns(P3)).</text>
</comment>
<dbReference type="GO" id="GO:0031901">
    <property type="term" value="C:early endosome membrane"/>
    <property type="evidence" value="ECO:0007669"/>
    <property type="project" value="TreeGrafter"/>
</dbReference>
<evidence type="ECO:0000256" key="2">
    <source>
        <dbReference type="ARBA" id="ARBA00004255"/>
    </source>
</evidence>
<name>A0A3G2S2J7_MALR7</name>
<evidence type="ECO:0000313" key="16">
    <source>
        <dbReference type="Proteomes" id="UP000269793"/>
    </source>
</evidence>
<protein>
    <recommendedName>
        <fullName evidence="5">Sorting nexin-3</fullName>
    </recommendedName>
</protein>
<evidence type="ECO:0000256" key="4">
    <source>
        <dbReference type="ARBA" id="ARBA00010883"/>
    </source>
</evidence>
<evidence type="ECO:0000313" key="15">
    <source>
        <dbReference type="EMBL" id="AYO42194.1"/>
    </source>
</evidence>
<evidence type="ECO:0000256" key="9">
    <source>
        <dbReference type="ARBA" id="ARBA00023034"/>
    </source>
</evidence>
<dbReference type="InterPro" id="IPR042138">
    <property type="entry name" value="PX_Grd19_PX"/>
</dbReference>
<keyword evidence="6" id="KW-0813">Transport</keyword>
<proteinExistence type="inferred from homology"/>
<evidence type="ECO:0000256" key="12">
    <source>
        <dbReference type="ARBA" id="ARBA00025533"/>
    </source>
</evidence>
<dbReference type="GO" id="GO:0032456">
    <property type="term" value="P:endocytic recycling"/>
    <property type="evidence" value="ECO:0007669"/>
    <property type="project" value="TreeGrafter"/>
</dbReference>
<dbReference type="GO" id="GO:0015031">
    <property type="term" value="P:protein transport"/>
    <property type="evidence" value="ECO:0007669"/>
    <property type="project" value="UniProtKB-KW"/>
</dbReference>
<evidence type="ECO:0000256" key="3">
    <source>
        <dbReference type="ARBA" id="ARBA00004496"/>
    </source>
</evidence>
<dbReference type="STRING" id="425264.A0A3G2S2J7"/>
<dbReference type="InterPro" id="IPR051074">
    <property type="entry name" value="Sorting_Nexin"/>
</dbReference>
<dbReference type="GO" id="GO:0034499">
    <property type="term" value="P:late endosome to Golgi transport"/>
    <property type="evidence" value="ECO:0007669"/>
    <property type="project" value="TreeGrafter"/>
</dbReference>
<keyword evidence="10" id="KW-0446">Lipid-binding</keyword>
<organism evidence="15 16">
    <name type="scientific">Malassezia restricta (strain ATCC 96810 / NBRC 103918 / CBS 7877)</name>
    <name type="common">Seborrheic dermatitis infection agent</name>
    <dbReference type="NCBI Taxonomy" id="425264"/>
    <lineage>
        <taxon>Eukaryota</taxon>
        <taxon>Fungi</taxon>
        <taxon>Dikarya</taxon>
        <taxon>Basidiomycota</taxon>
        <taxon>Ustilaginomycotina</taxon>
        <taxon>Malasseziomycetes</taxon>
        <taxon>Malasseziales</taxon>
        <taxon>Malasseziaceae</taxon>
        <taxon>Malassezia</taxon>
    </lineage>
</organism>
<dbReference type="AlphaFoldDB" id="A0A3G2S2J7"/>
<evidence type="ECO:0000256" key="7">
    <source>
        <dbReference type="ARBA" id="ARBA00022490"/>
    </source>
</evidence>
<dbReference type="VEuPathDB" id="FungiDB:DNF11_1244"/>
<dbReference type="PANTHER" id="PTHR45963:SF2">
    <property type="entry name" value="RE52028P"/>
    <property type="match status" value="1"/>
</dbReference>
<comment type="similarity">
    <text evidence="4">Belongs to the sorting nexin family.</text>
</comment>
<evidence type="ECO:0000256" key="11">
    <source>
        <dbReference type="ARBA" id="ARBA00023136"/>
    </source>
</evidence>
<feature type="compositionally biased region" description="Polar residues" evidence="13">
    <location>
        <begin position="30"/>
        <end position="46"/>
    </location>
</feature>
<evidence type="ECO:0000256" key="1">
    <source>
        <dbReference type="ARBA" id="ARBA00004179"/>
    </source>
</evidence>
<dbReference type="Gene3D" id="3.30.1520.10">
    <property type="entry name" value="Phox-like domain"/>
    <property type="match status" value="1"/>
</dbReference>
<comment type="subcellular location">
    <subcellularLocation>
        <location evidence="3">Cytoplasm</location>
    </subcellularLocation>
    <subcellularLocation>
        <location evidence="2">Golgi apparatus membrane</location>
        <topology evidence="2">Peripheral membrane protein</topology>
        <orientation evidence="2">Cytoplasmic side</orientation>
    </subcellularLocation>
    <subcellularLocation>
        <location evidence="1">Prevacuolar compartment membrane</location>
        <topology evidence="1">Peripheral membrane protein</topology>
        <orientation evidence="1">Cytoplasmic side</orientation>
    </subcellularLocation>
</comment>
<dbReference type="InterPro" id="IPR036871">
    <property type="entry name" value="PX_dom_sf"/>
</dbReference>
<accession>A0A3G2S2J7</accession>
<dbReference type="Proteomes" id="UP000269793">
    <property type="component" value="Chromosome II"/>
</dbReference>
<evidence type="ECO:0000256" key="10">
    <source>
        <dbReference type="ARBA" id="ARBA00023121"/>
    </source>
</evidence>
<dbReference type="GO" id="GO:0032266">
    <property type="term" value="F:phosphatidylinositol-3-phosphate binding"/>
    <property type="evidence" value="ECO:0007669"/>
    <property type="project" value="InterPro"/>
</dbReference>
<keyword evidence="7" id="KW-0963">Cytoplasm</keyword>